<feature type="transmembrane region" description="Helical" evidence="13">
    <location>
        <begin position="204"/>
        <end position="228"/>
    </location>
</feature>
<keyword evidence="10" id="KW-0325">Glycoprotein</keyword>
<dbReference type="GO" id="GO:0004930">
    <property type="term" value="F:G protein-coupled receptor activity"/>
    <property type="evidence" value="ECO:0007669"/>
    <property type="project" value="UniProtKB-KW"/>
</dbReference>
<evidence type="ECO:0000256" key="9">
    <source>
        <dbReference type="ARBA" id="ARBA00023170"/>
    </source>
</evidence>
<evidence type="ECO:0000259" key="14">
    <source>
        <dbReference type="PROSITE" id="PS50262"/>
    </source>
</evidence>
<dbReference type="KEGG" id="dne:112993020"/>
<dbReference type="PANTHER" id="PTHR26452">
    <property type="entry name" value="OLFACTORY RECEPTOR"/>
    <property type="match status" value="1"/>
</dbReference>
<sequence length="316" mass="35705">MSATGKQNQTYIMEFILLGSGNFPDIQPALFLFFLVVYMVTMTGNILIIVLVVANQHLHMPMYFFLTNLSCLETCYSSTILPRLLASFLTRDRSTFYSSCMTQFFIFAFLVGVECYLLAVMSYDRYLAVCKPLHYVTLMNRKCCIALAAGAWVGGFMISFVIILLMLQITFCDRGEIDHSFCDFTPMIKCSCSNTFLIEIITSLMSAACTVLPFLFTVASYILIGIAILRIPSATGKQKVFSTCSSHLIVVTIFYITLILVYMLPKTYNLTAFNKLLSVFYTVVTPMVNPLIYTLRNEKVREALGKALQAFMDLYK</sequence>
<dbReference type="GO" id="GO:0005886">
    <property type="term" value="C:plasma membrane"/>
    <property type="evidence" value="ECO:0007669"/>
    <property type="project" value="UniProtKB-SubCell"/>
</dbReference>
<dbReference type="GO" id="GO:0004984">
    <property type="term" value="F:olfactory receptor activity"/>
    <property type="evidence" value="ECO:0007669"/>
    <property type="project" value="InterPro"/>
</dbReference>
<keyword evidence="9 12" id="KW-0675">Receptor</keyword>
<dbReference type="AlphaFoldDB" id="A0A8C4PDA0"/>
<keyword evidence="7 12" id="KW-0297">G-protein coupled receptor</keyword>
<evidence type="ECO:0000256" key="6">
    <source>
        <dbReference type="ARBA" id="ARBA00022989"/>
    </source>
</evidence>
<dbReference type="Pfam" id="PF13853">
    <property type="entry name" value="7tm_4"/>
    <property type="match status" value="1"/>
</dbReference>
<dbReference type="InterPro" id="IPR000725">
    <property type="entry name" value="Olfact_rcpt"/>
</dbReference>
<dbReference type="CDD" id="cd15911">
    <property type="entry name" value="7tmA_OR11A-like"/>
    <property type="match status" value="1"/>
</dbReference>
<dbReference type="PRINTS" id="PR00245">
    <property type="entry name" value="OLFACTORYR"/>
</dbReference>
<keyword evidence="3 13" id="KW-0716">Sensory transduction</keyword>
<dbReference type="OrthoDB" id="5967130at2759"/>
<dbReference type="PRINTS" id="PR00237">
    <property type="entry name" value="GPCRRHODOPSN"/>
</dbReference>
<evidence type="ECO:0000256" key="1">
    <source>
        <dbReference type="ARBA" id="ARBA00004651"/>
    </source>
</evidence>
<evidence type="ECO:0000256" key="11">
    <source>
        <dbReference type="ARBA" id="ARBA00023224"/>
    </source>
</evidence>
<dbReference type="Gene3D" id="1.20.1070.10">
    <property type="entry name" value="Rhodopsin 7-helix transmembrane proteins"/>
    <property type="match status" value="1"/>
</dbReference>
<evidence type="ECO:0000256" key="5">
    <source>
        <dbReference type="ARBA" id="ARBA00022725"/>
    </source>
</evidence>
<name>A0A8C4PDA0_DRONO</name>
<dbReference type="PROSITE" id="PS00237">
    <property type="entry name" value="G_PROTEIN_RECEP_F1_1"/>
    <property type="match status" value="1"/>
</dbReference>
<feature type="domain" description="G-protein coupled receptors family 1 profile" evidence="14">
    <location>
        <begin position="44"/>
        <end position="293"/>
    </location>
</feature>
<evidence type="ECO:0000256" key="4">
    <source>
        <dbReference type="ARBA" id="ARBA00022692"/>
    </source>
</evidence>
<evidence type="ECO:0000256" key="12">
    <source>
        <dbReference type="RuleBase" id="RU000688"/>
    </source>
</evidence>
<dbReference type="InterPro" id="IPR000276">
    <property type="entry name" value="GPCR_Rhodpsn"/>
</dbReference>
<evidence type="ECO:0000256" key="3">
    <source>
        <dbReference type="ARBA" id="ARBA00022606"/>
    </source>
</evidence>
<organism evidence="15 16">
    <name type="scientific">Dromaius novaehollandiae</name>
    <name type="common">Emu</name>
    <dbReference type="NCBI Taxonomy" id="8790"/>
    <lineage>
        <taxon>Eukaryota</taxon>
        <taxon>Metazoa</taxon>
        <taxon>Chordata</taxon>
        <taxon>Craniata</taxon>
        <taxon>Vertebrata</taxon>
        <taxon>Euteleostomi</taxon>
        <taxon>Archelosauria</taxon>
        <taxon>Archosauria</taxon>
        <taxon>Dinosauria</taxon>
        <taxon>Saurischia</taxon>
        <taxon>Theropoda</taxon>
        <taxon>Coelurosauria</taxon>
        <taxon>Aves</taxon>
        <taxon>Palaeognathae</taxon>
        <taxon>Casuariiformes</taxon>
        <taxon>Dromaiidae</taxon>
        <taxon>Dromaius</taxon>
    </lineage>
</organism>
<feature type="transmembrane region" description="Helical" evidence="13">
    <location>
        <begin position="101"/>
        <end position="123"/>
    </location>
</feature>
<evidence type="ECO:0000256" key="10">
    <source>
        <dbReference type="ARBA" id="ARBA00023180"/>
    </source>
</evidence>
<feature type="transmembrane region" description="Helical" evidence="13">
    <location>
        <begin position="240"/>
        <end position="264"/>
    </location>
</feature>
<feature type="transmembrane region" description="Helical" evidence="13">
    <location>
        <begin position="61"/>
        <end position="81"/>
    </location>
</feature>
<reference evidence="15" key="1">
    <citation type="submission" date="2025-08" db="UniProtKB">
        <authorList>
            <consortium name="Ensembl"/>
        </authorList>
    </citation>
    <scope>IDENTIFICATION</scope>
</reference>
<dbReference type="FunFam" id="1.20.1070.10:FF:000010">
    <property type="entry name" value="Olfactory receptor"/>
    <property type="match status" value="1"/>
</dbReference>
<evidence type="ECO:0000313" key="16">
    <source>
        <dbReference type="Proteomes" id="UP000694423"/>
    </source>
</evidence>
<keyword evidence="2 13" id="KW-1003">Cell membrane</keyword>
<dbReference type="InterPro" id="IPR050516">
    <property type="entry name" value="Olfactory_GPCR"/>
</dbReference>
<keyword evidence="16" id="KW-1185">Reference proteome</keyword>
<dbReference type="GeneID" id="112993020"/>
<protein>
    <recommendedName>
        <fullName evidence="13">Olfactory receptor</fullName>
    </recommendedName>
</protein>
<dbReference type="Proteomes" id="UP000694423">
    <property type="component" value="Unplaced"/>
</dbReference>
<keyword evidence="6 13" id="KW-1133">Transmembrane helix</keyword>
<keyword evidence="11 12" id="KW-0807">Transducer</keyword>
<keyword evidence="5 13" id="KW-0552">Olfaction</keyword>
<evidence type="ECO:0000256" key="8">
    <source>
        <dbReference type="ARBA" id="ARBA00023136"/>
    </source>
</evidence>
<dbReference type="RefSeq" id="XP_025972105.1">
    <property type="nucleotide sequence ID" value="XM_026116320.1"/>
</dbReference>
<accession>A0A8C4PDA0</accession>
<evidence type="ECO:0000256" key="7">
    <source>
        <dbReference type="ARBA" id="ARBA00023040"/>
    </source>
</evidence>
<dbReference type="PROSITE" id="PS50262">
    <property type="entry name" value="G_PROTEIN_RECEP_F1_2"/>
    <property type="match status" value="1"/>
</dbReference>
<reference evidence="15" key="2">
    <citation type="submission" date="2025-09" db="UniProtKB">
        <authorList>
            <consortium name="Ensembl"/>
        </authorList>
    </citation>
    <scope>IDENTIFICATION</scope>
</reference>
<feature type="transmembrane region" description="Helical" evidence="13">
    <location>
        <begin position="144"/>
        <end position="171"/>
    </location>
</feature>
<proteinExistence type="inferred from homology"/>
<feature type="transmembrane region" description="Helical" evidence="13">
    <location>
        <begin position="29"/>
        <end position="54"/>
    </location>
</feature>
<evidence type="ECO:0000256" key="2">
    <source>
        <dbReference type="ARBA" id="ARBA00022475"/>
    </source>
</evidence>
<feature type="transmembrane region" description="Helical" evidence="13">
    <location>
        <begin position="276"/>
        <end position="295"/>
    </location>
</feature>
<comment type="similarity">
    <text evidence="12">Belongs to the G-protein coupled receptor 1 family.</text>
</comment>
<comment type="subcellular location">
    <subcellularLocation>
        <location evidence="1 13">Cell membrane</location>
        <topology evidence="1 13">Multi-pass membrane protein</topology>
    </subcellularLocation>
</comment>
<evidence type="ECO:0000313" key="15">
    <source>
        <dbReference type="Ensembl" id="ENSDNVP00000024174.1"/>
    </source>
</evidence>
<dbReference type="SUPFAM" id="SSF81321">
    <property type="entry name" value="Family A G protein-coupled receptor-like"/>
    <property type="match status" value="1"/>
</dbReference>
<gene>
    <name evidence="15" type="primary">LOC112993020</name>
</gene>
<evidence type="ECO:0000256" key="13">
    <source>
        <dbReference type="RuleBase" id="RU363047"/>
    </source>
</evidence>
<keyword evidence="4 12" id="KW-0812">Transmembrane</keyword>
<dbReference type="Ensembl" id="ENSDNVT00000029212.1">
    <property type="protein sequence ID" value="ENSDNVP00000024174.1"/>
    <property type="gene ID" value="ENSDNVG00000016797.1"/>
</dbReference>
<keyword evidence="8 13" id="KW-0472">Membrane</keyword>
<dbReference type="InterPro" id="IPR017452">
    <property type="entry name" value="GPCR_Rhodpsn_7TM"/>
</dbReference>